<dbReference type="AlphaFoldDB" id="A0A8J7M737"/>
<keyword evidence="5" id="KW-0460">Magnesium</keyword>
<comment type="cofactor">
    <cofactor evidence="2">
        <name>Mg(2+)</name>
        <dbReference type="ChEBI" id="CHEBI:18420"/>
    </cofactor>
</comment>
<dbReference type="Proteomes" id="UP000655420">
    <property type="component" value="Unassembled WGS sequence"/>
</dbReference>
<evidence type="ECO:0000256" key="4">
    <source>
        <dbReference type="ARBA" id="ARBA00022801"/>
    </source>
</evidence>
<dbReference type="PROSITE" id="PS00893">
    <property type="entry name" value="NUDIX_BOX"/>
    <property type="match status" value="1"/>
</dbReference>
<dbReference type="InterPro" id="IPR020084">
    <property type="entry name" value="NUDIX_hydrolase_CS"/>
</dbReference>
<dbReference type="GO" id="GO:0010945">
    <property type="term" value="F:coenzyme A diphosphatase activity"/>
    <property type="evidence" value="ECO:0007669"/>
    <property type="project" value="InterPro"/>
</dbReference>
<comment type="caution">
    <text evidence="9">The sequence shown here is derived from an EMBL/GenBank/DDBJ whole genome shotgun (WGS) entry which is preliminary data.</text>
</comment>
<evidence type="ECO:0000259" key="8">
    <source>
        <dbReference type="PROSITE" id="PS51462"/>
    </source>
</evidence>
<name>A0A8J7M737_9RHOB</name>
<dbReference type="PANTHER" id="PTHR12992:SF11">
    <property type="entry name" value="MITOCHONDRIAL COENZYME A DIPHOSPHATASE NUDT8"/>
    <property type="match status" value="1"/>
</dbReference>
<comment type="similarity">
    <text evidence="7">Belongs to the Nudix hydrolase family.</text>
</comment>
<dbReference type="PANTHER" id="PTHR12992">
    <property type="entry name" value="NUDIX HYDROLASE"/>
    <property type="match status" value="1"/>
</dbReference>
<evidence type="ECO:0000313" key="10">
    <source>
        <dbReference type="Proteomes" id="UP000655420"/>
    </source>
</evidence>
<evidence type="ECO:0000256" key="3">
    <source>
        <dbReference type="ARBA" id="ARBA00022723"/>
    </source>
</evidence>
<protein>
    <submittedName>
        <fullName evidence="9">CoA pyrophosphatase</fullName>
    </submittedName>
</protein>
<dbReference type="Pfam" id="PF00293">
    <property type="entry name" value="NUDIX"/>
    <property type="match status" value="1"/>
</dbReference>
<dbReference type="InterPro" id="IPR045121">
    <property type="entry name" value="CoAse"/>
</dbReference>
<gene>
    <name evidence="9" type="ORF">H0I76_06110</name>
</gene>
<keyword evidence="3" id="KW-0479">Metal-binding</keyword>
<dbReference type="CDD" id="cd03426">
    <property type="entry name" value="NUDIX_CoAse_Nudt7"/>
    <property type="match status" value="1"/>
</dbReference>
<dbReference type="SUPFAM" id="SSF55811">
    <property type="entry name" value="Nudix"/>
    <property type="match status" value="1"/>
</dbReference>
<dbReference type="RefSeq" id="WP_200608331.1">
    <property type="nucleotide sequence ID" value="NZ_JAEHHL010000002.1"/>
</dbReference>
<keyword evidence="6" id="KW-0464">Manganese</keyword>
<dbReference type="PRINTS" id="PR00502">
    <property type="entry name" value="NUDIXFAMILY"/>
</dbReference>
<evidence type="ECO:0000256" key="1">
    <source>
        <dbReference type="ARBA" id="ARBA00001936"/>
    </source>
</evidence>
<evidence type="ECO:0000313" key="9">
    <source>
        <dbReference type="EMBL" id="MBK0398754.1"/>
    </source>
</evidence>
<dbReference type="GO" id="GO:0046872">
    <property type="term" value="F:metal ion binding"/>
    <property type="evidence" value="ECO:0007669"/>
    <property type="project" value="UniProtKB-KW"/>
</dbReference>
<keyword evidence="4 7" id="KW-0378">Hydrolase</keyword>
<reference evidence="9" key="1">
    <citation type="submission" date="2020-12" db="EMBL/GenBank/DDBJ databases">
        <title>Bacterial taxonomy.</title>
        <authorList>
            <person name="Pan X."/>
        </authorList>
    </citation>
    <scope>NUCLEOTIDE SEQUENCE</scope>
    <source>
        <strain evidence="9">M0105</strain>
    </source>
</reference>
<evidence type="ECO:0000256" key="6">
    <source>
        <dbReference type="ARBA" id="ARBA00023211"/>
    </source>
</evidence>
<dbReference type="Gene3D" id="3.90.79.10">
    <property type="entry name" value="Nucleoside Triphosphate Pyrophosphohydrolase"/>
    <property type="match status" value="1"/>
</dbReference>
<dbReference type="InterPro" id="IPR020476">
    <property type="entry name" value="Nudix_hydrolase"/>
</dbReference>
<comment type="cofactor">
    <cofactor evidence="1">
        <name>Mn(2+)</name>
        <dbReference type="ChEBI" id="CHEBI:29035"/>
    </cofactor>
</comment>
<accession>A0A8J7M737</accession>
<dbReference type="PROSITE" id="PS51462">
    <property type="entry name" value="NUDIX"/>
    <property type="match status" value="1"/>
</dbReference>
<feature type="domain" description="Nudix hydrolase" evidence="8">
    <location>
        <begin position="33"/>
        <end position="166"/>
    </location>
</feature>
<dbReference type="EMBL" id="JAEHHL010000002">
    <property type="protein sequence ID" value="MBK0398754.1"/>
    <property type="molecule type" value="Genomic_DNA"/>
</dbReference>
<organism evidence="9 10">
    <name type="scientific">Thermohalobaculum xanthum</name>
    <dbReference type="NCBI Taxonomy" id="2753746"/>
    <lineage>
        <taxon>Bacteria</taxon>
        <taxon>Pseudomonadati</taxon>
        <taxon>Pseudomonadota</taxon>
        <taxon>Alphaproteobacteria</taxon>
        <taxon>Rhodobacterales</taxon>
        <taxon>Paracoccaceae</taxon>
        <taxon>Thermohalobaculum</taxon>
    </lineage>
</organism>
<evidence type="ECO:0000256" key="7">
    <source>
        <dbReference type="RuleBase" id="RU003476"/>
    </source>
</evidence>
<dbReference type="InterPro" id="IPR015797">
    <property type="entry name" value="NUDIX_hydrolase-like_dom_sf"/>
</dbReference>
<proteinExistence type="inferred from homology"/>
<sequence>MQTARFPHDTALRERLAANLGRHRGQDCDDPTLRRAAVSVVLVPGKAAGSTLLLTRRAPRLRAHSGQYALPGGKLDPDESPRDAALRELAEELGVAAAPGDILGRLDDLPTRAGYVIRPFVIWLAAAPVLRPAPDEIAAVHRVPLEDLFAGRGRGGNRDIAAGSEDEAGVFSLFIPALGHDLFAPTAAILDHFREVALLGRSSPVVRFGEPAFARR</sequence>
<evidence type="ECO:0000256" key="5">
    <source>
        <dbReference type="ARBA" id="ARBA00022842"/>
    </source>
</evidence>
<keyword evidence="10" id="KW-1185">Reference proteome</keyword>
<dbReference type="InterPro" id="IPR000086">
    <property type="entry name" value="NUDIX_hydrolase_dom"/>
</dbReference>
<evidence type="ECO:0000256" key="2">
    <source>
        <dbReference type="ARBA" id="ARBA00001946"/>
    </source>
</evidence>